<reference evidence="3" key="1">
    <citation type="submission" date="2023-03" db="EMBL/GenBank/DDBJ databases">
        <authorList>
            <person name="Julca I."/>
        </authorList>
    </citation>
    <scope>NUCLEOTIDE SEQUENCE</scope>
</reference>
<dbReference type="AlphaFoldDB" id="A0AAV1BVQ0"/>
<proteinExistence type="inferred from homology"/>
<sequence length="161" mass="18371">MAEFPNDRNLRNAGQEEEFQEEDVWGIMRRGGRARASSNPRMIPRAAQNNNNFQSQQQRSAPINIPDWVKMLRRRNHQGNNNLDGIVGTNNNANAFAYVDDGWDETDEEVLPPHEFTSRRFARNSRIASYSMCEGAGRTLKGRDLTSVRNSILTRTGFLES</sequence>
<feature type="compositionally biased region" description="Acidic residues" evidence="2">
    <location>
        <begin position="15"/>
        <end position="24"/>
    </location>
</feature>
<evidence type="ECO:0000256" key="2">
    <source>
        <dbReference type="SAM" id="MobiDB-lite"/>
    </source>
</evidence>
<evidence type="ECO:0000313" key="3">
    <source>
        <dbReference type="EMBL" id="CAI9087172.1"/>
    </source>
</evidence>
<dbReference type="PANTHER" id="PTHR33083:SF79">
    <property type="entry name" value="SENESCENCE REGULATOR"/>
    <property type="match status" value="1"/>
</dbReference>
<dbReference type="EMBL" id="OX459118">
    <property type="protein sequence ID" value="CAI9087172.1"/>
    <property type="molecule type" value="Genomic_DNA"/>
</dbReference>
<dbReference type="PANTHER" id="PTHR33083">
    <property type="entry name" value="EXPRESSED PROTEIN"/>
    <property type="match status" value="1"/>
</dbReference>
<organism evidence="3 4">
    <name type="scientific">Oldenlandia corymbosa var. corymbosa</name>
    <dbReference type="NCBI Taxonomy" id="529605"/>
    <lineage>
        <taxon>Eukaryota</taxon>
        <taxon>Viridiplantae</taxon>
        <taxon>Streptophyta</taxon>
        <taxon>Embryophyta</taxon>
        <taxon>Tracheophyta</taxon>
        <taxon>Spermatophyta</taxon>
        <taxon>Magnoliopsida</taxon>
        <taxon>eudicotyledons</taxon>
        <taxon>Gunneridae</taxon>
        <taxon>Pentapetalae</taxon>
        <taxon>asterids</taxon>
        <taxon>lamiids</taxon>
        <taxon>Gentianales</taxon>
        <taxon>Rubiaceae</taxon>
        <taxon>Rubioideae</taxon>
        <taxon>Spermacoceae</taxon>
        <taxon>Hedyotis-Oldenlandia complex</taxon>
        <taxon>Oldenlandia</taxon>
    </lineage>
</organism>
<dbReference type="Proteomes" id="UP001161247">
    <property type="component" value="Chromosome 1"/>
</dbReference>
<feature type="compositionally biased region" description="Basic and acidic residues" evidence="2">
    <location>
        <begin position="1"/>
        <end position="10"/>
    </location>
</feature>
<evidence type="ECO:0000256" key="1">
    <source>
        <dbReference type="ARBA" id="ARBA00034773"/>
    </source>
</evidence>
<keyword evidence="4" id="KW-1185">Reference proteome</keyword>
<protein>
    <submittedName>
        <fullName evidence="3">OLC1v1021176C1</fullName>
    </submittedName>
</protein>
<feature type="region of interest" description="Disordered" evidence="2">
    <location>
        <begin position="1"/>
        <end position="63"/>
    </location>
</feature>
<evidence type="ECO:0000313" key="4">
    <source>
        <dbReference type="Proteomes" id="UP001161247"/>
    </source>
</evidence>
<accession>A0AAV1BVQ0</accession>
<dbReference type="GO" id="GO:0010150">
    <property type="term" value="P:leaf senescence"/>
    <property type="evidence" value="ECO:0007669"/>
    <property type="project" value="UniProtKB-ARBA"/>
</dbReference>
<name>A0AAV1BVQ0_OLDCO</name>
<feature type="compositionally biased region" description="Low complexity" evidence="2">
    <location>
        <begin position="48"/>
        <end position="58"/>
    </location>
</feature>
<dbReference type="Pfam" id="PF04520">
    <property type="entry name" value="Senescence_reg"/>
    <property type="match status" value="1"/>
</dbReference>
<gene>
    <name evidence="3" type="ORF">OLC1_LOCUS64</name>
</gene>
<dbReference type="InterPro" id="IPR007608">
    <property type="entry name" value="Senescence_reg_S40"/>
</dbReference>
<comment type="similarity">
    <text evidence="1">Belongs to the senescence regulator S40 family.</text>
</comment>